<name>A0AA49GTG2_9BACT</name>
<accession>A0AA49GTG2</accession>
<organism evidence="8">
    <name type="scientific">Roseihalotalea indica</name>
    <dbReference type="NCBI Taxonomy" id="2867963"/>
    <lineage>
        <taxon>Bacteria</taxon>
        <taxon>Pseudomonadati</taxon>
        <taxon>Bacteroidota</taxon>
        <taxon>Cytophagia</taxon>
        <taxon>Cytophagales</taxon>
        <taxon>Catalimonadaceae</taxon>
        <taxon>Roseihalotalea</taxon>
    </lineage>
</organism>
<dbReference type="Pfam" id="PF25967">
    <property type="entry name" value="RND-MFP_C"/>
    <property type="match status" value="1"/>
</dbReference>
<feature type="domain" description="Multidrug resistance protein MdtA-like barrel-sandwich hybrid" evidence="5">
    <location>
        <begin position="78"/>
        <end position="196"/>
    </location>
</feature>
<comment type="subcellular location">
    <subcellularLocation>
        <location evidence="1">Cell envelope</location>
    </subcellularLocation>
</comment>
<sequence>MNKTVKRILTAVIVLIILFLAALPKLDLFEDTDGVDASAAVAKPAASKIIPVNAVVVEPQRLSNKIQVTGAILANEALEIRSEISGKITGIHFQEGQWVNKGELLLTINDEELRAQLEKLKYTRKLREDMEYRQRLLLDKEAISQEEYDQALTELNTSTADIKVLEAQIAKSHIRAPFKGVIGLRYVSEGSYITPQTAIATFSNIDPAKVEFSIPGRYSNDVKIDDVIEFSTEASNDIFEGRIYAIDPMIDPATRTLKMRAISPNPERRLLPGQFARVDLILNREDNAIMVPTEAVIPELDGHKVFVAKQGMVEERKVQVGIRTNKDVEIAQGLNQRDTVVTSGILQIKQGSQVDVTLVDVPLSE</sequence>
<keyword evidence="3" id="KW-0813">Transport</keyword>
<gene>
    <name evidence="8" type="ORF">K4G66_12580</name>
</gene>
<dbReference type="PANTHER" id="PTHR30469">
    <property type="entry name" value="MULTIDRUG RESISTANCE PROTEIN MDTA"/>
    <property type="match status" value="1"/>
</dbReference>
<evidence type="ECO:0000313" key="8">
    <source>
        <dbReference type="EMBL" id="WKN39528.1"/>
    </source>
</evidence>
<dbReference type="Pfam" id="PF25917">
    <property type="entry name" value="BSH_RND"/>
    <property type="match status" value="1"/>
</dbReference>
<dbReference type="Gene3D" id="1.10.287.470">
    <property type="entry name" value="Helix hairpin bin"/>
    <property type="match status" value="1"/>
</dbReference>
<dbReference type="Gene3D" id="2.40.30.170">
    <property type="match status" value="1"/>
</dbReference>
<evidence type="ECO:0000256" key="2">
    <source>
        <dbReference type="ARBA" id="ARBA00009477"/>
    </source>
</evidence>
<dbReference type="SUPFAM" id="SSF111369">
    <property type="entry name" value="HlyD-like secretion proteins"/>
    <property type="match status" value="1"/>
</dbReference>
<dbReference type="InterPro" id="IPR058627">
    <property type="entry name" value="MdtA-like_C"/>
</dbReference>
<evidence type="ECO:0000256" key="3">
    <source>
        <dbReference type="ARBA" id="ARBA00022448"/>
    </source>
</evidence>
<reference evidence="8" key="1">
    <citation type="journal article" date="2023" name="Comput. Struct. Biotechnol. J.">
        <title>Discovery of a novel marine Bacteroidetes with a rich repertoire of carbohydrate-active enzymes.</title>
        <authorList>
            <person name="Chen B."/>
            <person name="Liu G."/>
            <person name="Chen Q."/>
            <person name="Wang H."/>
            <person name="Liu L."/>
            <person name="Tang K."/>
        </authorList>
    </citation>
    <scope>NUCLEOTIDE SEQUENCE</scope>
    <source>
        <strain evidence="8">TK19036</strain>
    </source>
</reference>
<evidence type="ECO:0000259" key="4">
    <source>
        <dbReference type="Pfam" id="PF25876"/>
    </source>
</evidence>
<dbReference type="Pfam" id="PF25954">
    <property type="entry name" value="Beta-barrel_RND_2"/>
    <property type="match status" value="1"/>
</dbReference>
<evidence type="ECO:0000256" key="1">
    <source>
        <dbReference type="ARBA" id="ARBA00004196"/>
    </source>
</evidence>
<dbReference type="Gene3D" id="2.40.420.20">
    <property type="match status" value="1"/>
</dbReference>
<dbReference type="EMBL" id="CP120682">
    <property type="protein sequence ID" value="WKN39528.1"/>
    <property type="molecule type" value="Genomic_DNA"/>
</dbReference>
<dbReference type="InterPro" id="IPR006143">
    <property type="entry name" value="RND_pump_MFP"/>
</dbReference>
<reference evidence="8" key="2">
    <citation type="journal article" date="2024" name="Antonie Van Leeuwenhoek">
        <title>Roseihalotalea indica gen. nov., sp. nov., a halophilic Bacteroidetes from mesopelagic Southwest Indian Ocean with higher carbohydrate metabolic potential.</title>
        <authorList>
            <person name="Chen B."/>
            <person name="Zhang M."/>
            <person name="Lin D."/>
            <person name="Ye J."/>
            <person name="Tang K."/>
        </authorList>
    </citation>
    <scope>NUCLEOTIDE SEQUENCE</scope>
    <source>
        <strain evidence="8">TK19036</strain>
    </source>
</reference>
<evidence type="ECO:0000259" key="5">
    <source>
        <dbReference type="Pfam" id="PF25917"/>
    </source>
</evidence>
<evidence type="ECO:0000259" key="7">
    <source>
        <dbReference type="Pfam" id="PF25967"/>
    </source>
</evidence>
<dbReference type="Pfam" id="PF25876">
    <property type="entry name" value="HH_MFP_RND"/>
    <property type="match status" value="1"/>
</dbReference>
<dbReference type="NCBIfam" id="TIGR01730">
    <property type="entry name" value="RND_mfp"/>
    <property type="match status" value="1"/>
</dbReference>
<protein>
    <submittedName>
        <fullName evidence="8">Efflux RND transporter periplasmic adaptor subunit</fullName>
    </submittedName>
</protein>
<evidence type="ECO:0000259" key="6">
    <source>
        <dbReference type="Pfam" id="PF25954"/>
    </source>
</evidence>
<dbReference type="Gene3D" id="2.40.50.100">
    <property type="match status" value="1"/>
</dbReference>
<dbReference type="AlphaFoldDB" id="A0AA49GTG2"/>
<feature type="domain" description="Multidrug resistance protein MdtA-like C-terminal permuted SH3" evidence="7">
    <location>
        <begin position="287"/>
        <end position="345"/>
    </location>
</feature>
<dbReference type="InterPro" id="IPR058624">
    <property type="entry name" value="MdtA-like_HH"/>
</dbReference>
<feature type="domain" description="CusB-like beta-barrel" evidence="6">
    <location>
        <begin position="210"/>
        <end position="280"/>
    </location>
</feature>
<dbReference type="PANTHER" id="PTHR30469:SF36">
    <property type="entry name" value="BLL3903 PROTEIN"/>
    <property type="match status" value="1"/>
</dbReference>
<dbReference type="GO" id="GO:1990281">
    <property type="term" value="C:efflux pump complex"/>
    <property type="evidence" value="ECO:0007669"/>
    <property type="project" value="TreeGrafter"/>
</dbReference>
<comment type="similarity">
    <text evidence="2">Belongs to the membrane fusion protein (MFP) (TC 8.A.1) family.</text>
</comment>
<dbReference type="InterPro" id="IPR058792">
    <property type="entry name" value="Beta-barrel_RND_2"/>
</dbReference>
<proteinExistence type="inferred from homology"/>
<dbReference type="InterPro" id="IPR058625">
    <property type="entry name" value="MdtA-like_BSH"/>
</dbReference>
<feature type="domain" description="Multidrug resistance protein MdtA-like alpha-helical hairpin" evidence="4">
    <location>
        <begin position="112"/>
        <end position="172"/>
    </location>
</feature>
<dbReference type="GO" id="GO:0015562">
    <property type="term" value="F:efflux transmembrane transporter activity"/>
    <property type="evidence" value="ECO:0007669"/>
    <property type="project" value="TreeGrafter"/>
</dbReference>